<sequence length="87" mass="10106">MVEHAAMRINSRWLKDKKGISNAVKELKDMLAETVPGTAISPNRVVERLIRNNFEEVIYLEHAKSRLRFVITNSAEYNFLCMVEQIQ</sequence>
<evidence type="ECO:0000313" key="2">
    <source>
        <dbReference type="Proteomes" id="UP000229098"/>
    </source>
</evidence>
<dbReference type="EMBL" id="PFEF01000003">
    <property type="protein sequence ID" value="PJE64774.1"/>
    <property type="molecule type" value="Genomic_DNA"/>
</dbReference>
<protein>
    <submittedName>
        <fullName evidence="1">Uncharacterized protein</fullName>
    </submittedName>
</protein>
<reference evidence="2" key="1">
    <citation type="submission" date="2017-09" db="EMBL/GenBank/DDBJ databases">
        <title>Depth-based differentiation of microbial function through sediment-hosted aquifers and enrichment of novel symbionts in the deep terrestrial subsurface.</title>
        <authorList>
            <person name="Probst A.J."/>
            <person name="Ladd B."/>
            <person name="Jarett J.K."/>
            <person name="Geller-Mcgrath D.E."/>
            <person name="Sieber C.M.K."/>
            <person name="Emerson J.B."/>
            <person name="Anantharaman K."/>
            <person name="Thomas B.C."/>
            <person name="Malmstrom R."/>
            <person name="Stieglmeier M."/>
            <person name="Klingl A."/>
            <person name="Woyke T."/>
            <person name="Ryan C.M."/>
            <person name="Banfield J.F."/>
        </authorList>
    </citation>
    <scope>NUCLEOTIDE SEQUENCE [LARGE SCALE GENOMIC DNA]</scope>
</reference>
<dbReference type="AlphaFoldDB" id="A0A2M8KXW5"/>
<comment type="caution">
    <text evidence="1">The sequence shown here is derived from an EMBL/GenBank/DDBJ whole genome shotgun (WGS) entry which is preliminary data.</text>
</comment>
<dbReference type="Proteomes" id="UP000229098">
    <property type="component" value="Unassembled WGS sequence"/>
</dbReference>
<gene>
    <name evidence="1" type="ORF">COU90_00705</name>
</gene>
<organism evidence="1 2">
    <name type="scientific">Candidatus Ryanbacteria bacterium CG10_big_fil_rev_8_21_14_0_10_43_42</name>
    <dbReference type="NCBI Taxonomy" id="1974864"/>
    <lineage>
        <taxon>Bacteria</taxon>
        <taxon>Candidatus Ryaniibacteriota</taxon>
    </lineage>
</organism>
<proteinExistence type="predicted"/>
<name>A0A2M8KXW5_9BACT</name>
<evidence type="ECO:0000313" key="1">
    <source>
        <dbReference type="EMBL" id="PJE64774.1"/>
    </source>
</evidence>
<accession>A0A2M8KXW5</accession>